<comment type="subcellular location">
    <subcellularLocation>
        <location evidence="2">Chromosome</location>
        <location evidence="2">Telomere</location>
    </subcellularLocation>
    <subcellularLocation>
        <location evidence="1 19">Nucleus</location>
    </subcellularLocation>
</comment>
<evidence type="ECO:0000256" key="16">
    <source>
        <dbReference type="ARBA" id="ARBA00023242"/>
    </source>
</evidence>
<evidence type="ECO:0000256" key="17">
    <source>
        <dbReference type="ARBA" id="ARBA00024890"/>
    </source>
</evidence>
<dbReference type="GO" id="GO:0006310">
    <property type="term" value="P:DNA recombination"/>
    <property type="evidence" value="ECO:0007669"/>
    <property type="project" value="UniProtKB-KW"/>
</dbReference>
<keyword evidence="6" id="KW-0158">Chromosome</keyword>
<evidence type="ECO:0000256" key="8">
    <source>
        <dbReference type="ARBA" id="ARBA00022763"/>
    </source>
</evidence>
<evidence type="ECO:0000256" key="15">
    <source>
        <dbReference type="ARBA" id="ARBA00023204"/>
    </source>
</evidence>
<keyword evidence="13 19" id="KW-0238">DNA-binding</keyword>
<dbReference type="AlphaFoldDB" id="A0A6A7C0P6"/>
<sequence length="715" mass="80611">MASKEATVYIIDCGSTMGERSCGRPLNNLEWALEYVWDRIAATVATERRTAHIGVIGLRTDTTQNCMNSEAEYAHINVLQELGQVKMPELRHLRDNLVASSTAQGDALSAIAIAIQMIMDHCKKLLYKRKIVLVTDGRGPIQVSEMENIIDRMKQDDMKLTILGIDFDDAEFGFKEEGKNQVKADNEEILKHLCEDSNGLYGTLAQAIGELKVPRVKTVKPVPSYRGEIALGNPNVYDTAISINVERYAKTMKANPPSGSQFVLRSMAPTQASPSEAGEADRLATVRSSRTYFVADGDPPDGKIEVSPNELEKGYEYGRTAVYISKSDRNVTTYETESGLDLIGFVEAKKYRRCMDMSRTNMIVAQKLNDRAAMALSSLIHALWELETYAIARFVKKQNEQPRILLLAPNVEPGFECLYDVELPFQEDVRQYKFPPLDRVITVGGKELKEHRNLPSEELVNSMSDLVDGMDLMEFGRDDDGQPAEYAQMDEMYNLAIHRIQQAIRHRALFPDSELPPINEELLRFSQPPEALVKQVQPTLQRLIDAAEVKKVPPKAKGRHGRHEKEQQKPLSNLDIKALLAQMPERRQSRIDPKNAIAEFKQSTISEDPNAFPNACSQMKDIIYNWIRRASDESGYQQAIEALSVMREETAELELPMLYNDMVRELKAKLLVGELGQSKEEVWHYIRHNQLGLLVESETKGGVDDEEARQFTSGC</sequence>
<dbReference type="GO" id="GO:0003678">
    <property type="term" value="F:DNA helicase activity"/>
    <property type="evidence" value="ECO:0007669"/>
    <property type="project" value="UniProtKB-EC"/>
</dbReference>
<protein>
    <recommendedName>
        <fullName evidence="5 19">ATP-dependent DNA helicase II subunit 2</fullName>
        <ecNumber evidence="4 19">3.6.4.12</ecNumber>
    </recommendedName>
</protein>
<dbReference type="Gene3D" id="3.40.50.410">
    <property type="entry name" value="von Willebrand factor, type A domain"/>
    <property type="match status" value="1"/>
</dbReference>
<evidence type="ECO:0000256" key="6">
    <source>
        <dbReference type="ARBA" id="ARBA00022454"/>
    </source>
</evidence>
<keyword evidence="14 19" id="KW-0233">DNA recombination</keyword>
<dbReference type="InterPro" id="IPR014893">
    <property type="entry name" value="Ku_PK_bind"/>
</dbReference>
<dbReference type="Pfam" id="PF03731">
    <property type="entry name" value="Ku_N"/>
    <property type="match status" value="1"/>
</dbReference>
<evidence type="ECO:0000256" key="4">
    <source>
        <dbReference type="ARBA" id="ARBA00012551"/>
    </source>
</evidence>
<dbReference type="GO" id="GO:0005524">
    <property type="term" value="F:ATP binding"/>
    <property type="evidence" value="ECO:0007669"/>
    <property type="project" value="UniProtKB-UniRule"/>
</dbReference>
<comment type="function">
    <text evidence="17">Single-stranded DNA-dependent ATP-dependent helicase. Involved in non-homologous end joining (NHEJ) DNA double strand break repair. DNA-binding is sequence-independent but has a high affinity to nicks in double-stranded DNA and to the ends of duplex DNA. Binds to naturally occurring chromosomal ends, and therefore provides chromosomal end protection. Required also for telomere recombination to repair telomeric ends in the absence of telomerase. KU70, of the KU70/KU80 heterodimer, binds to the stem loop of TLC1, the RNA component of telomerase. Involved in telomere maintenance. Interacts with telomeric repeats and subtelomeric sequences thereby controlling telomere length and protecting against subtelomeric rearrangement. Maintains telomeric chromatin, which is involved in silencing the expression of genes located at the telomere. Required for mating-type switching.</text>
</comment>
<dbReference type="FunFam" id="1.10.1600.10:FF:000002">
    <property type="entry name" value="X-ray repair cross-complementing protein 5"/>
    <property type="match status" value="1"/>
</dbReference>
<keyword evidence="16 19" id="KW-0539">Nucleus</keyword>
<dbReference type="EMBL" id="MU005978">
    <property type="protein sequence ID" value="KAF2860797.1"/>
    <property type="molecule type" value="Genomic_DNA"/>
</dbReference>
<dbReference type="SUPFAM" id="SSF53300">
    <property type="entry name" value="vWA-like"/>
    <property type="match status" value="1"/>
</dbReference>
<evidence type="ECO:0000256" key="12">
    <source>
        <dbReference type="ARBA" id="ARBA00022895"/>
    </source>
</evidence>
<dbReference type="GO" id="GO:0016787">
    <property type="term" value="F:hydrolase activity"/>
    <property type="evidence" value="ECO:0007669"/>
    <property type="project" value="UniProtKB-KW"/>
</dbReference>
<dbReference type="SUPFAM" id="SSF100939">
    <property type="entry name" value="SPOC domain-like"/>
    <property type="match status" value="1"/>
</dbReference>
<dbReference type="CDD" id="cd00873">
    <property type="entry name" value="KU80"/>
    <property type="match status" value="1"/>
</dbReference>
<evidence type="ECO:0000256" key="7">
    <source>
        <dbReference type="ARBA" id="ARBA00022741"/>
    </source>
</evidence>
<dbReference type="Gene3D" id="2.40.290.10">
    <property type="match status" value="1"/>
</dbReference>
<evidence type="ECO:0000256" key="2">
    <source>
        <dbReference type="ARBA" id="ARBA00004574"/>
    </source>
</evidence>
<dbReference type="PIRSF" id="PIRSF016570">
    <property type="entry name" value="Ku80"/>
    <property type="match status" value="1"/>
</dbReference>
<evidence type="ECO:0000313" key="22">
    <source>
        <dbReference type="Proteomes" id="UP000799421"/>
    </source>
</evidence>
<proteinExistence type="inferred from homology"/>
<dbReference type="GO" id="GO:0000781">
    <property type="term" value="C:chromosome, telomeric region"/>
    <property type="evidence" value="ECO:0007669"/>
    <property type="project" value="UniProtKB-SubCell"/>
</dbReference>
<dbReference type="GO" id="GO:0000723">
    <property type="term" value="P:telomere maintenance"/>
    <property type="evidence" value="ECO:0007669"/>
    <property type="project" value="InterPro"/>
</dbReference>
<dbReference type="Proteomes" id="UP000799421">
    <property type="component" value="Unassembled WGS sequence"/>
</dbReference>
<dbReference type="FunFam" id="3.40.50.410:FF:000073">
    <property type="entry name" value="ATP-dependent DNA helicase II subunit 2"/>
    <property type="match status" value="1"/>
</dbReference>
<evidence type="ECO:0000256" key="11">
    <source>
        <dbReference type="ARBA" id="ARBA00022840"/>
    </source>
</evidence>
<dbReference type="InterPro" id="IPR005161">
    <property type="entry name" value="Ku_N"/>
</dbReference>
<feature type="domain" description="VWFA" evidence="20">
    <location>
        <begin position="6"/>
        <end position="208"/>
    </location>
</feature>
<evidence type="ECO:0000256" key="5">
    <source>
        <dbReference type="ARBA" id="ARBA00021792"/>
    </source>
</evidence>
<dbReference type="OrthoDB" id="30826at2759"/>
<dbReference type="InterPro" id="IPR016194">
    <property type="entry name" value="SPOC-like_C_dom_sf"/>
</dbReference>
<keyword evidence="22" id="KW-1185">Reference proteome</keyword>
<evidence type="ECO:0000313" key="21">
    <source>
        <dbReference type="EMBL" id="KAF2860797.1"/>
    </source>
</evidence>
<dbReference type="PROSITE" id="PS50234">
    <property type="entry name" value="VWFA"/>
    <property type="match status" value="1"/>
</dbReference>
<keyword evidence="10 19" id="KW-0347">Helicase</keyword>
<dbReference type="GO" id="GO:0043564">
    <property type="term" value="C:Ku70:Ku80 complex"/>
    <property type="evidence" value="ECO:0007669"/>
    <property type="project" value="InterPro"/>
</dbReference>
<keyword evidence="12" id="KW-0779">Telomere</keyword>
<dbReference type="EC" id="3.6.4.12" evidence="4 19"/>
<dbReference type="Gene3D" id="1.10.1600.10">
    <property type="match status" value="1"/>
</dbReference>
<evidence type="ECO:0000256" key="19">
    <source>
        <dbReference type="PIRNR" id="PIRNR016570"/>
    </source>
</evidence>
<dbReference type="Pfam" id="PF08785">
    <property type="entry name" value="Ku_PK_bind"/>
    <property type="match status" value="1"/>
</dbReference>
<dbReference type="PANTHER" id="PTHR12604:SF4">
    <property type="entry name" value="X-RAY REPAIR CROSS-COMPLEMENTING PROTEIN 5"/>
    <property type="match status" value="1"/>
</dbReference>
<dbReference type="InterPro" id="IPR006164">
    <property type="entry name" value="DNA_bd_Ku70/Ku80"/>
</dbReference>
<keyword evidence="15 19" id="KW-0234">DNA repair</keyword>
<dbReference type="PANTHER" id="PTHR12604">
    <property type="entry name" value="KU AUTOANTIGEN DNA HELICASE"/>
    <property type="match status" value="1"/>
</dbReference>
<evidence type="ECO:0000256" key="18">
    <source>
        <dbReference type="ARBA" id="ARBA00047995"/>
    </source>
</evidence>
<dbReference type="InterPro" id="IPR024193">
    <property type="entry name" value="Ku80"/>
</dbReference>
<comment type="catalytic activity">
    <reaction evidence="18 19">
        <text>ATP + H2O = ADP + phosphate + H(+)</text>
        <dbReference type="Rhea" id="RHEA:13065"/>
        <dbReference type="ChEBI" id="CHEBI:15377"/>
        <dbReference type="ChEBI" id="CHEBI:15378"/>
        <dbReference type="ChEBI" id="CHEBI:30616"/>
        <dbReference type="ChEBI" id="CHEBI:43474"/>
        <dbReference type="ChEBI" id="CHEBI:456216"/>
        <dbReference type="EC" id="3.6.4.12"/>
    </reaction>
</comment>
<organism evidence="21 22">
    <name type="scientific">Piedraia hortae CBS 480.64</name>
    <dbReference type="NCBI Taxonomy" id="1314780"/>
    <lineage>
        <taxon>Eukaryota</taxon>
        <taxon>Fungi</taxon>
        <taxon>Dikarya</taxon>
        <taxon>Ascomycota</taxon>
        <taxon>Pezizomycotina</taxon>
        <taxon>Dothideomycetes</taxon>
        <taxon>Dothideomycetidae</taxon>
        <taxon>Capnodiales</taxon>
        <taxon>Piedraiaceae</taxon>
        <taxon>Piedraia</taxon>
    </lineage>
</organism>
<keyword evidence="8 19" id="KW-0227">DNA damage</keyword>
<dbReference type="Gene3D" id="1.25.40.240">
    <property type="entry name" value="Ku, C-terminal domain"/>
    <property type="match status" value="1"/>
</dbReference>
<dbReference type="GO" id="GO:0006303">
    <property type="term" value="P:double-strand break repair via nonhomologous end joining"/>
    <property type="evidence" value="ECO:0007669"/>
    <property type="project" value="InterPro"/>
</dbReference>
<comment type="similarity">
    <text evidence="3 19">Belongs to the ku80 family.</text>
</comment>
<evidence type="ECO:0000256" key="9">
    <source>
        <dbReference type="ARBA" id="ARBA00022801"/>
    </source>
</evidence>
<gene>
    <name evidence="21" type="ORF">K470DRAFT_264191</name>
</gene>
<dbReference type="SUPFAM" id="SSF101420">
    <property type="entry name" value="C-terminal domain of Ku80"/>
    <property type="match status" value="1"/>
</dbReference>
<keyword evidence="9 19" id="KW-0378">Hydrolase</keyword>
<dbReference type="SMART" id="SM00559">
    <property type="entry name" value="Ku78"/>
    <property type="match status" value="1"/>
</dbReference>
<dbReference type="InterPro" id="IPR036494">
    <property type="entry name" value="Ku_C_sf"/>
</dbReference>
<dbReference type="InterPro" id="IPR002035">
    <property type="entry name" value="VWF_A"/>
</dbReference>
<reference evidence="21" key="1">
    <citation type="journal article" date="2020" name="Stud. Mycol.">
        <title>101 Dothideomycetes genomes: a test case for predicting lifestyles and emergence of pathogens.</title>
        <authorList>
            <person name="Haridas S."/>
            <person name="Albert R."/>
            <person name="Binder M."/>
            <person name="Bloem J."/>
            <person name="Labutti K."/>
            <person name="Salamov A."/>
            <person name="Andreopoulos B."/>
            <person name="Baker S."/>
            <person name="Barry K."/>
            <person name="Bills G."/>
            <person name="Bluhm B."/>
            <person name="Cannon C."/>
            <person name="Castanera R."/>
            <person name="Culley D."/>
            <person name="Daum C."/>
            <person name="Ezra D."/>
            <person name="Gonzalez J."/>
            <person name="Henrissat B."/>
            <person name="Kuo A."/>
            <person name="Liang C."/>
            <person name="Lipzen A."/>
            <person name="Lutzoni F."/>
            <person name="Magnuson J."/>
            <person name="Mondo S."/>
            <person name="Nolan M."/>
            <person name="Ohm R."/>
            <person name="Pangilinan J."/>
            <person name="Park H.-J."/>
            <person name="Ramirez L."/>
            <person name="Alfaro M."/>
            <person name="Sun H."/>
            <person name="Tritt A."/>
            <person name="Yoshinaga Y."/>
            <person name="Zwiers L.-H."/>
            <person name="Turgeon B."/>
            <person name="Goodwin S."/>
            <person name="Spatafora J."/>
            <person name="Crous P."/>
            <person name="Grigoriev I."/>
        </authorList>
    </citation>
    <scope>NUCLEOTIDE SEQUENCE</scope>
    <source>
        <strain evidence="21">CBS 480.64</strain>
    </source>
</reference>
<dbReference type="Pfam" id="PF02735">
    <property type="entry name" value="Ku"/>
    <property type="match status" value="1"/>
</dbReference>
<evidence type="ECO:0000259" key="20">
    <source>
        <dbReference type="PROSITE" id="PS50234"/>
    </source>
</evidence>
<evidence type="ECO:0000256" key="13">
    <source>
        <dbReference type="ARBA" id="ARBA00023125"/>
    </source>
</evidence>
<accession>A0A6A7C0P6</accession>
<keyword evidence="7 19" id="KW-0547">Nucleotide-binding</keyword>
<evidence type="ECO:0000256" key="1">
    <source>
        <dbReference type="ARBA" id="ARBA00004123"/>
    </source>
</evidence>
<dbReference type="InterPro" id="IPR036465">
    <property type="entry name" value="vWFA_dom_sf"/>
</dbReference>
<dbReference type="GO" id="GO:0042162">
    <property type="term" value="F:telomeric DNA binding"/>
    <property type="evidence" value="ECO:0007669"/>
    <property type="project" value="InterPro"/>
</dbReference>
<dbReference type="GO" id="GO:0003684">
    <property type="term" value="F:damaged DNA binding"/>
    <property type="evidence" value="ECO:0007669"/>
    <property type="project" value="InterPro"/>
</dbReference>
<dbReference type="GO" id="GO:0003690">
    <property type="term" value="F:double-stranded DNA binding"/>
    <property type="evidence" value="ECO:0007669"/>
    <property type="project" value="TreeGrafter"/>
</dbReference>
<evidence type="ECO:0000256" key="10">
    <source>
        <dbReference type="ARBA" id="ARBA00022806"/>
    </source>
</evidence>
<evidence type="ECO:0000256" key="14">
    <source>
        <dbReference type="ARBA" id="ARBA00023172"/>
    </source>
</evidence>
<keyword evidence="11 19" id="KW-0067">ATP-binding</keyword>
<name>A0A6A7C0P6_9PEZI</name>
<evidence type="ECO:0000256" key="3">
    <source>
        <dbReference type="ARBA" id="ARBA00007726"/>
    </source>
</evidence>